<evidence type="ECO:0000256" key="3">
    <source>
        <dbReference type="ARBA" id="ARBA00022729"/>
    </source>
</evidence>
<dbReference type="InterPro" id="IPR010583">
    <property type="entry name" value="MipA"/>
</dbReference>
<dbReference type="Pfam" id="PF06629">
    <property type="entry name" value="MipA"/>
    <property type="match status" value="1"/>
</dbReference>
<organism evidence="6 7">
    <name type="scientific">Pseudomonas brassicacearum</name>
    <dbReference type="NCBI Taxonomy" id="930166"/>
    <lineage>
        <taxon>Bacteria</taxon>
        <taxon>Pseudomonadati</taxon>
        <taxon>Pseudomonadota</taxon>
        <taxon>Gammaproteobacteria</taxon>
        <taxon>Pseudomonadales</taxon>
        <taxon>Pseudomonadaceae</taxon>
        <taxon>Pseudomonas</taxon>
    </lineage>
</organism>
<name>A0AAW8M9M8_9PSED</name>
<evidence type="ECO:0000313" key="7">
    <source>
        <dbReference type="Proteomes" id="UP001252613"/>
    </source>
</evidence>
<proteinExistence type="inferred from homology"/>
<gene>
    <name evidence="6" type="ORF">J2W43_002135</name>
</gene>
<evidence type="ECO:0000313" key="6">
    <source>
        <dbReference type="EMBL" id="MDR6958154.1"/>
    </source>
</evidence>
<dbReference type="RefSeq" id="WP_310359827.1">
    <property type="nucleotide sequence ID" value="NZ_JAVDVC010000003.1"/>
</dbReference>
<dbReference type="PANTHER" id="PTHR38776:SF1">
    <property type="entry name" value="MLTA-INTERACTING PROTEIN-RELATED"/>
    <property type="match status" value="1"/>
</dbReference>
<comment type="caution">
    <text evidence="6">The sequence shown here is derived from an EMBL/GenBank/DDBJ whole genome shotgun (WGS) entry which is preliminary data.</text>
</comment>
<dbReference type="PANTHER" id="PTHR38776">
    <property type="entry name" value="MLTA-INTERACTING PROTEIN-RELATED"/>
    <property type="match status" value="1"/>
</dbReference>
<dbReference type="GO" id="GO:0009279">
    <property type="term" value="C:cell outer membrane"/>
    <property type="evidence" value="ECO:0007669"/>
    <property type="project" value="UniProtKB-SubCell"/>
</dbReference>
<keyword evidence="3" id="KW-0732">Signal</keyword>
<comment type="similarity">
    <text evidence="2">Belongs to the MipA/OmpV family.</text>
</comment>
<protein>
    <submittedName>
        <fullName evidence="6">Outer membrane protein</fullName>
    </submittedName>
</protein>
<reference evidence="6" key="1">
    <citation type="submission" date="2023-07" db="EMBL/GenBank/DDBJ databases">
        <title>Sorghum-associated microbial communities from plants grown in Nebraska, USA.</title>
        <authorList>
            <person name="Schachtman D."/>
        </authorList>
    </citation>
    <scope>NUCLEOTIDE SEQUENCE</scope>
    <source>
        <strain evidence="6">3432</strain>
    </source>
</reference>
<evidence type="ECO:0000256" key="2">
    <source>
        <dbReference type="ARBA" id="ARBA00005722"/>
    </source>
</evidence>
<dbReference type="AlphaFoldDB" id="A0AAW8M9M8"/>
<accession>A0AAW8M9M8</accession>
<dbReference type="EMBL" id="JAVDVC010000003">
    <property type="protein sequence ID" value="MDR6958154.1"/>
    <property type="molecule type" value="Genomic_DNA"/>
</dbReference>
<evidence type="ECO:0000256" key="5">
    <source>
        <dbReference type="ARBA" id="ARBA00023237"/>
    </source>
</evidence>
<keyword evidence="5" id="KW-0998">Cell outer membrane</keyword>
<sequence>MRTLLSPVSIFNVPYIHKAFAAIFVVALVFPATVKAEDDPHTSSSWGVGIGAKSSQKPYSGIDRDTEALPLIQFENSYIRLFGPNVALKLPGLAITEAHGIDFSLVGKYDSSGYEDDDADILEGMSDRKSSFWAGARVDWQTGLADVSLEWLHDISGHSKGQSVSLGLERTWQINEHVMLTPRAVATWQDSNYVDYYFGVRESEVLANRDFYEGKSGVNIELGLRGVYRFDNHNSVFVDAEVTQLSSEIKDSPLVDQSTQNNLTFGYVYRF</sequence>
<dbReference type="Proteomes" id="UP001252613">
    <property type="component" value="Unassembled WGS sequence"/>
</dbReference>
<evidence type="ECO:0000256" key="1">
    <source>
        <dbReference type="ARBA" id="ARBA00004442"/>
    </source>
</evidence>
<comment type="subcellular location">
    <subcellularLocation>
        <location evidence="1">Cell outer membrane</location>
    </subcellularLocation>
</comment>
<keyword evidence="4" id="KW-0472">Membrane</keyword>
<evidence type="ECO:0000256" key="4">
    <source>
        <dbReference type="ARBA" id="ARBA00023136"/>
    </source>
</evidence>